<keyword evidence="2" id="KW-0067">ATP-binding</keyword>
<gene>
    <name evidence="4" type="ORF">MELIAE_LOCUS2200</name>
</gene>
<dbReference type="Gene3D" id="1.10.510.10">
    <property type="entry name" value="Transferase(Phosphotransferase) domain 1"/>
    <property type="match status" value="1"/>
</dbReference>
<dbReference type="AlphaFoldDB" id="A0A9P0ATU8"/>
<name>A0A9P0ATU8_BRAAE</name>
<evidence type="ECO:0000313" key="5">
    <source>
        <dbReference type="Proteomes" id="UP001154078"/>
    </source>
</evidence>
<organism evidence="4 5">
    <name type="scientific">Brassicogethes aeneus</name>
    <name type="common">Rape pollen beetle</name>
    <name type="synonym">Meligethes aeneus</name>
    <dbReference type="NCBI Taxonomy" id="1431903"/>
    <lineage>
        <taxon>Eukaryota</taxon>
        <taxon>Metazoa</taxon>
        <taxon>Ecdysozoa</taxon>
        <taxon>Arthropoda</taxon>
        <taxon>Hexapoda</taxon>
        <taxon>Insecta</taxon>
        <taxon>Pterygota</taxon>
        <taxon>Neoptera</taxon>
        <taxon>Endopterygota</taxon>
        <taxon>Coleoptera</taxon>
        <taxon>Polyphaga</taxon>
        <taxon>Cucujiformia</taxon>
        <taxon>Nitidulidae</taxon>
        <taxon>Meligethinae</taxon>
        <taxon>Brassicogethes</taxon>
    </lineage>
</organism>
<dbReference type="InterPro" id="IPR000719">
    <property type="entry name" value="Prot_kinase_dom"/>
</dbReference>
<dbReference type="EMBL" id="OV121141">
    <property type="protein sequence ID" value="CAH0548827.1"/>
    <property type="molecule type" value="Genomic_DNA"/>
</dbReference>
<sequence length="324" mass="37537">MPAFEAKFDVLEKFDGKFCEFLNVQEKLTGSNFMAKKFKQPCRKKENLVNCPEIVLMQRVPYHEHVFGLMDYFVDTFGDRITFLYDTVDIKLRDMLKDTKGGFPEKLAKNYLNQIASGLDHLHKHGFFHRNINPDNILVKDYSGCPRGSEIFKLAGLENSRGMYSLPPYTETVPSNRYKPPECILTAGQYGSKVDIWALGCVFYELLKQKQLFRGHSDIEQLDRIQSILGTPRSILSLKNKNSVEPVFKNRAGIGLDQLLGEVSLRGRHLLKAMLQYEPEQRINAKRLLKHPYFTEPIQEKYKGRCEPESWTKNKNIVKKIYKC</sequence>
<dbReference type="GO" id="GO:0005524">
    <property type="term" value="F:ATP binding"/>
    <property type="evidence" value="ECO:0007669"/>
    <property type="project" value="UniProtKB-KW"/>
</dbReference>
<dbReference type="SUPFAM" id="SSF56112">
    <property type="entry name" value="Protein kinase-like (PK-like)"/>
    <property type="match status" value="1"/>
</dbReference>
<dbReference type="PROSITE" id="PS50011">
    <property type="entry name" value="PROTEIN_KINASE_DOM"/>
    <property type="match status" value="1"/>
</dbReference>
<dbReference type="OrthoDB" id="2158884at2759"/>
<dbReference type="PANTHER" id="PTHR24055">
    <property type="entry name" value="MITOGEN-ACTIVATED PROTEIN KINASE"/>
    <property type="match status" value="1"/>
</dbReference>
<keyword evidence="5" id="KW-1185">Reference proteome</keyword>
<dbReference type="InterPro" id="IPR011009">
    <property type="entry name" value="Kinase-like_dom_sf"/>
</dbReference>
<dbReference type="InterPro" id="IPR050117">
    <property type="entry name" value="MAPK"/>
</dbReference>
<evidence type="ECO:0000313" key="4">
    <source>
        <dbReference type="EMBL" id="CAH0548827.1"/>
    </source>
</evidence>
<evidence type="ECO:0000256" key="2">
    <source>
        <dbReference type="ARBA" id="ARBA00022840"/>
    </source>
</evidence>
<dbReference type="GO" id="GO:0004672">
    <property type="term" value="F:protein kinase activity"/>
    <property type="evidence" value="ECO:0007669"/>
    <property type="project" value="InterPro"/>
</dbReference>
<accession>A0A9P0ATU8</accession>
<evidence type="ECO:0000259" key="3">
    <source>
        <dbReference type="PROSITE" id="PS50011"/>
    </source>
</evidence>
<dbReference type="Gene3D" id="3.30.200.20">
    <property type="entry name" value="Phosphorylase Kinase, domain 1"/>
    <property type="match status" value="1"/>
</dbReference>
<evidence type="ECO:0000256" key="1">
    <source>
        <dbReference type="ARBA" id="ARBA00022741"/>
    </source>
</evidence>
<dbReference type="Pfam" id="PF00069">
    <property type="entry name" value="Pkinase"/>
    <property type="match status" value="1"/>
</dbReference>
<keyword evidence="1" id="KW-0547">Nucleotide-binding</keyword>
<proteinExistence type="predicted"/>
<protein>
    <recommendedName>
        <fullName evidence="3">Protein kinase domain-containing protein</fullName>
    </recommendedName>
</protein>
<reference evidence="4" key="1">
    <citation type="submission" date="2021-12" db="EMBL/GenBank/DDBJ databases">
        <authorList>
            <person name="King R."/>
        </authorList>
    </citation>
    <scope>NUCLEOTIDE SEQUENCE</scope>
</reference>
<dbReference type="Proteomes" id="UP001154078">
    <property type="component" value="Chromosome 10"/>
</dbReference>
<feature type="domain" description="Protein kinase" evidence="3">
    <location>
        <begin position="1"/>
        <end position="294"/>
    </location>
</feature>